<dbReference type="EMBL" id="JAGRRH010000012">
    <property type="protein sequence ID" value="KAG7362241.1"/>
    <property type="molecule type" value="Genomic_DNA"/>
</dbReference>
<accession>A0A9K3LK20</accession>
<evidence type="ECO:0000313" key="2">
    <source>
        <dbReference type="EMBL" id="KAG7362241.1"/>
    </source>
</evidence>
<dbReference type="Proteomes" id="UP000693970">
    <property type="component" value="Unassembled WGS sequence"/>
</dbReference>
<organism evidence="2 3">
    <name type="scientific">Nitzschia inconspicua</name>
    <dbReference type="NCBI Taxonomy" id="303405"/>
    <lineage>
        <taxon>Eukaryota</taxon>
        <taxon>Sar</taxon>
        <taxon>Stramenopiles</taxon>
        <taxon>Ochrophyta</taxon>
        <taxon>Bacillariophyta</taxon>
        <taxon>Bacillariophyceae</taxon>
        <taxon>Bacillariophycidae</taxon>
        <taxon>Bacillariales</taxon>
        <taxon>Bacillariaceae</taxon>
        <taxon>Nitzschia</taxon>
    </lineage>
</organism>
<name>A0A9K3LK20_9STRA</name>
<keyword evidence="3" id="KW-1185">Reference proteome</keyword>
<dbReference type="AlphaFoldDB" id="A0A9K3LK20"/>
<evidence type="ECO:0000256" key="1">
    <source>
        <dbReference type="SAM" id="MobiDB-lite"/>
    </source>
</evidence>
<reference evidence="2" key="2">
    <citation type="submission" date="2021-04" db="EMBL/GenBank/DDBJ databases">
        <authorList>
            <person name="Podell S."/>
        </authorList>
    </citation>
    <scope>NUCLEOTIDE SEQUENCE</scope>
    <source>
        <strain evidence="2">Hildebrandi</strain>
    </source>
</reference>
<proteinExistence type="predicted"/>
<comment type="caution">
    <text evidence="2">The sequence shown here is derived from an EMBL/GenBank/DDBJ whole genome shotgun (WGS) entry which is preliminary data.</text>
</comment>
<reference evidence="2" key="1">
    <citation type="journal article" date="2021" name="Sci. Rep.">
        <title>Diploid genomic architecture of Nitzschia inconspicua, an elite biomass production diatom.</title>
        <authorList>
            <person name="Oliver A."/>
            <person name="Podell S."/>
            <person name="Pinowska A."/>
            <person name="Traller J.C."/>
            <person name="Smith S.R."/>
            <person name="McClure R."/>
            <person name="Beliaev A."/>
            <person name="Bohutskyi P."/>
            <person name="Hill E.A."/>
            <person name="Rabines A."/>
            <person name="Zheng H."/>
            <person name="Allen L.Z."/>
            <person name="Kuo A."/>
            <person name="Grigoriev I.V."/>
            <person name="Allen A.E."/>
            <person name="Hazlebeck D."/>
            <person name="Allen E.E."/>
        </authorList>
    </citation>
    <scope>NUCLEOTIDE SEQUENCE</scope>
    <source>
        <strain evidence="2">Hildebrandi</strain>
    </source>
</reference>
<feature type="region of interest" description="Disordered" evidence="1">
    <location>
        <begin position="57"/>
        <end position="84"/>
    </location>
</feature>
<feature type="compositionally biased region" description="Basic residues" evidence="1">
    <location>
        <begin position="66"/>
        <end position="80"/>
    </location>
</feature>
<protein>
    <submittedName>
        <fullName evidence="2">Uncharacterized protein</fullName>
    </submittedName>
</protein>
<gene>
    <name evidence="2" type="ORF">IV203_025907</name>
</gene>
<sequence length="474" mass="52509">MRLTVAATTTTCFLATNAAGVGASSSFSSSLQKQMNDPLDTTTLASSILQLAVERSHDDKKFSRQNYHRRRQRRQQRKLSSRLYSNRKLVEEDDSFEQVECSLESSSSSSSMDADIGILSCPTGQYCIESSQSSLGGYCHSRVHVVEEAIMEEQVIRNPPFGRRQRTRELYNDYEDDTQTPFLDLAQDLCSMATPAAAASNSTTEHAMHNLDKSFQCDTCTIRHTDYMAEFDCSYGSECYSLGSLCNSTQVEFCQSHSLEGTLLGQHDFQFKACYTITKPQDFSYCITYNYYPETDQDTSCEIEIDGVICNSCTLIFQDPITGDWCREFDCDNTPLGKSASICDYSILEAFTTGYLYNQLPCDNGCNLCGDGKRMVDASATQQFTGSRVVASTFCFQRQLQALTGSYNPQQCLELEDLLDGSCHCEEVSSSDSNGDLNSTDLEAGAASFGDRRSLWSSFGKVTLASVASLSAFL</sequence>
<evidence type="ECO:0000313" key="3">
    <source>
        <dbReference type="Proteomes" id="UP000693970"/>
    </source>
</evidence>